<evidence type="ECO:0000313" key="2">
    <source>
        <dbReference type="Proteomes" id="UP000798662"/>
    </source>
</evidence>
<evidence type="ECO:0000313" key="1">
    <source>
        <dbReference type="EMBL" id="KAK1864719.1"/>
    </source>
</evidence>
<dbReference type="EMBL" id="CM020619">
    <property type="protein sequence ID" value="KAK1864719.1"/>
    <property type="molecule type" value="Genomic_DNA"/>
</dbReference>
<protein>
    <submittedName>
        <fullName evidence="1">Uncharacterized protein</fullName>
    </submittedName>
</protein>
<name>A0ACC3C3L4_PYRYE</name>
<organism evidence="1 2">
    <name type="scientific">Pyropia yezoensis</name>
    <name type="common">Susabi-nori</name>
    <name type="synonym">Porphyra yezoensis</name>
    <dbReference type="NCBI Taxonomy" id="2788"/>
    <lineage>
        <taxon>Eukaryota</taxon>
        <taxon>Rhodophyta</taxon>
        <taxon>Bangiophyceae</taxon>
        <taxon>Bangiales</taxon>
        <taxon>Bangiaceae</taxon>
        <taxon>Pyropia</taxon>
    </lineage>
</organism>
<reference evidence="1" key="1">
    <citation type="submission" date="2019-11" db="EMBL/GenBank/DDBJ databases">
        <title>Nori genome reveals adaptations in red seaweeds to the harsh intertidal environment.</title>
        <authorList>
            <person name="Wang D."/>
            <person name="Mao Y."/>
        </authorList>
    </citation>
    <scope>NUCLEOTIDE SEQUENCE</scope>
    <source>
        <tissue evidence="1">Gametophyte</tissue>
    </source>
</reference>
<keyword evidence="2" id="KW-1185">Reference proteome</keyword>
<accession>A0ACC3C3L4</accession>
<proteinExistence type="predicted"/>
<gene>
    <name evidence="1" type="ORF">I4F81_007263</name>
</gene>
<dbReference type="Proteomes" id="UP000798662">
    <property type="component" value="Chromosome 2"/>
</dbReference>
<comment type="caution">
    <text evidence="1">The sequence shown here is derived from an EMBL/GenBank/DDBJ whole genome shotgun (WGS) entry which is preliminary data.</text>
</comment>
<sequence>MARVVAPYWRRALVRALLFGNGMVALRDAVAVATAAVAAHPLSRAVTDRWMAAHDRVVAAAIVSEMRLPPTWLRSLNSSFGGSERRRSARKRASVELSALTEEGRKGGV</sequence>